<proteinExistence type="predicted"/>
<dbReference type="OMA" id="AVFDMRR"/>
<sequence>MHVLGGILFVNCGSAILIASVCIILLVGNTGFSLHATKKADVSSLVIGPGTGYNLKSNPLRDETPAPSSGAGESKRQSIFQERLRAERESFKLVFDRRRQRIGLGLEEE</sequence>
<keyword evidence="2" id="KW-1133">Transmembrane helix</keyword>
<dbReference type="EMBL" id="LRBV02000010">
    <property type="status" value="NOT_ANNOTATED_CDS"/>
    <property type="molecule type" value="Genomic_DNA"/>
</dbReference>
<dbReference type="AlphaFoldDB" id="A0A7N2MRI9"/>
<reference evidence="3 4" key="1">
    <citation type="journal article" date="2016" name="G3 (Bethesda)">
        <title>First Draft Assembly and Annotation of the Genome of a California Endemic Oak Quercus lobata Nee (Fagaceae).</title>
        <authorList>
            <person name="Sork V.L."/>
            <person name="Fitz-Gibbon S.T."/>
            <person name="Puiu D."/>
            <person name="Crepeau M."/>
            <person name="Gugger P.F."/>
            <person name="Sherman R."/>
            <person name="Stevens K."/>
            <person name="Langley C.H."/>
            <person name="Pellegrini M."/>
            <person name="Salzberg S.L."/>
        </authorList>
    </citation>
    <scope>NUCLEOTIDE SEQUENCE [LARGE SCALE GENOMIC DNA]</scope>
    <source>
        <strain evidence="3 4">cv. SW786</strain>
    </source>
</reference>
<keyword evidence="2" id="KW-0812">Transmembrane</keyword>
<dbReference type="Proteomes" id="UP000594261">
    <property type="component" value="Chromosome 10"/>
</dbReference>
<evidence type="ECO:0000313" key="4">
    <source>
        <dbReference type="Proteomes" id="UP000594261"/>
    </source>
</evidence>
<dbReference type="InParanoid" id="A0A7N2MRI9"/>
<evidence type="ECO:0000256" key="2">
    <source>
        <dbReference type="SAM" id="Phobius"/>
    </source>
</evidence>
<dbReference type="Gramene" id="QL10p015689:mrna">
    <property type="protein sequence ID" value="QL10p015689:mrna"/>
    <property type="gene ID" value="QL10p015689"/>
</dbReference>
<name>A0A7N2MRI9_QUELO</name>
<evidence type="ECO:0000313" key="3">
    <source>
        <dbReference type="EnsemblPlants" id="QL10p015689:mrna"/>
    </source>
</evidence>
<organism evidence="3 4">
    <name type="scientific">Quercus lobata</name>
    <name type="common">Valley oak</name>
    <dbReference type="NCBI Taxonomy" id="97700"/>
    <lineage>
        <taxon>Eukaryota</taxon>
        <taxon>Viridiplantae</taxon>
        <taxon>Streptophyta</taxon>
        <taxon>Embryophyta</taxon>
        <taxon>Tracheophyta</taxon>
        <taxon>Spermatophyta</taxon>
        <taxon>Magnoliopsida</taxon>
        <taxon>eudicotyledons</taxon>
        <taxon>Gunneridae</taxon>
        <taxon>Pentapetalae</taxon>
        <taxon>rosids</taxon>
        <taxon>fabids</taxon>
        <taxon>Fagales</taxon>
        <taxon>Fagaceae</taxon>
        <taxon>Quercus</taxon>
    </lineage>
</organism>
<evidence type="ECO:0000256" key="1">
    <source>
        <dbReference type="SAM" id="MobiDB-lite"/>
    </source>
</evidence>
<feature type="region of interest" description="Disordered" evidence="1">
    <location>
        <begin position="50"/>
        <end position="78"/>
    </location>
</feature>
<protein>
    <submittedName>
        <fullName evidence="3">Uncharacterized protein</fullName>
    </submittedName>
</protein>
<accession>A0A7N2MRI9</accession>
<keyword evidence="4" id="KW-1185">Reference proteome</keyword>
<reference evidence="3" key="2">
    <citation type="submission" date="2021-01" db="UniProtKB">
        <authorList>
            <consortium name="EnsemblPlants"/>
        </authorList>
    </citation>
    <scope>IDENTIFICATION</scope>
</reference>
<feature type="transmembrane region" description="Helical" evidence="2">
    <location>
        <begin position="6"/>
        <end position="28"/>
    </location>
</feature>
<dbReference type="EnsemblPlants" id="QL10p015689:mrna">
    <property type="protein sequence ID" value="QL10p015689:mrna"/>
    <property type="gene ID" value="QL10p015689"/>
</dbReference>
<keyword evidence="2" id="KW-0472">Membrane</keyword>